<dbReference type="PANTHER" id="PTHR21666:SF288">
    <property type="entry name" value="CELL DIVISION PROTEIN YTFB"/>
    <property type="match status" value="1"/>
</dbReference>
<accession>A0A3P3QQI4</accession>
<dbReference type="AlphaFoldDB" id="A0A3P3QQI4"/>
<proteinExistence type="predicted"/>
<dbReference type="CDD" id="cd12797">
    <property type="entry name" value="M23_peptidase"/>
    <property type="match status" value="1"/>
</dbReference>
<evidence type="ECO:0000259" key="9">
    <source>
        <dbReference type="Pfam" id="PF04225"/>
    </source>
</evidence>
<evidence type="ECO:0000256" key="2">
    <source>
        <dbReference type="ARBA" id="ARBA00004196"/>
    </source>
</evidence>
<evidence type="ECO:0000256" key="5">
    <source>
        <dbReference type="ARBA" id="ARBA00022801"/>
    </source>
</evidence>
<keyword evidence="12" id="KW-1185">Reference proteome</keyword>
<dbReference type="PANTHER" id="PTHR21666">
    <property type="entry name" value="PEPTIDASE-RELATED"/>
    <property type="match status" value="1"/>
</dbReference>
<evidence type="ECO:0000256" key="7">
    <source>
        <dbReference type="ARBA" id="ARBA00023049"/>
    </source>
</evidence>
<dbReference type="GO" id="GO:0006508">
    <property type="term" value="P:proteolysis"/>
    <property type="evidence" value="ECO:0007669"/>
    <property type="project" value="UniProtKB-KW"/>
</dbReference>
<evidence type="ECO:0000256" key="1">
    <source>
        <dbReference type="ARBA" id="ARBA00001947"/>
    </source>
</evidence>
<dbReference type="InterPro" id="IPR007340">
    <property type="entry name" value="LysM_Opacity-associatedA"/>
</dbReference>
<feature type="domain" description="Csd3-like second N-terminal" evidence="10">
    <location>
        <begin position="168"/>
        <end position="287"/>
    </location>
</feature>
<dbReference type="SUPFAM" id="SSF51261">
    <property type="entry name" value="Duplicated hybrid motif"/>
    <property type="match status" value="1"/>
</dbReference>
<comment type="cofactor">
    <cofactor evidence="1">
        <name>Zn(2+)</name>
        <dbReference type="ChEBI" id="CHEBI:29105"/>
    </cofactor>
</comment>
<keyword evidence="3" id="KW-0645">Protease</keyword>
<evidence type="ECO:0000256" key="6">
    <source>
        <dbReference type="ARBA" id="ARBA00022833"/>
    </source>
</evidence>
<name>A0A3P3QQI4_9GAMM</name>
<gene>
    <name evidence="11" type="ORF">EIK76_05500</name>
</gene>
<keyword evidence="6" id="KW-0862">Zinc</keyword>
<dbReference type="Pfam" id="PF19425">
    <property type="entry name" value="Csd3_N2"/>
    <property type="match status" value="1"/>
</dbReference>
<dbReference type="RefSeq" id="WP_046518201.1">
    <property type="nucleotide sequence ID" value="NZ_LAVS01000001.1"/>
</dbReference>
<dbReference type="Proteomes" id="UP000276260">
    <property type="component" value="Unassembled WGS sequence"/>
</dbReference>
<dbReference type="GO" id="GO:0046872">
    <property type="term" value="F:metal ion binding"/>
    <property type="evidence" value="ECO:0007669"/>
    <property type="project" value="UniProtKB-KW"/>
</dbReference>
<dbReference type="OrthoDB" id="9805070at2"/>
<comment type="caution">
    <text evidence="11">The sequence shown here is derived from an EMBL/GenBank/DDBJ whole genome shotgun (WGS) entry which is preliminary data.</text>
</comment>
<dbReference type="EMBL" id="RRCF01000001">
    <property type="protein sequence ID" value="RRJ23521.1"/>
    <property type="molecule type" value="Genomic_DNA"/>
</dbReference>
<dbReference type="InterPro" id="IPR011055">
    <property type="entry name" value="Dup_hybrid_motif"/>
</dbReference>
<dbReference type="Gene3D" id="3.10.450.350">
    <property type="match status" value="2"/>
</dbReference>
<keyword evidence="5" id="KW-0378">Hydrolase</keyword>
<evidence type="ECO:0000313" key="12">
    <source>
        <dbReference type="Proteomes" id="UP000276260"/>
    </source>
</evidence>
<keyword evidence="7" id="KW-0482">Metalloprotease</keyword>
<keyword evidence="4" id="KW-0479">Metal-binding</keyword>
<evidence type="ECO:0000259" key="8">
    <source>
        <dbReference type="Pfam" id="PF01551"/>
    </source>
</evidence>
<evidence type="ECO:0000256" key="4">
    <source>
        <dbReference type="ARBA" id="ARBA00022723"/>
    </source>
</evidence>
<reference evidence="11 12" key="1">
    <citation type="submission" date="2018-11" db="EMBL/GenBank/DDBJ databases">
        <title>Draft genome analysis of Rheinheimera mesophila isolated from an industrial waste site.</title>
        <authorList>
            <person name="Yu Q."/>
            <person name="Qi Y."/>
            <person name="Zhang H."/>
            <person name="Lu Y."/>
            <person name="Pu J."/>
        </authorList>
    </citation>
    <scope>NUCLEOTIDE SEQUENCE [LARGE SCALE GENOMIC DNA]</scope>
    <source>
        <strain evidence="11 12">IITR13</strain>
    </source>
</reference>
<evidence type="ECO:0000256" key="3">
    <source>
        <dbReference type="ARBA" id="ARBA00022670"/>
    </source>
</evidence>
<feature type="domain" description="M23ase beta-sheet core" evidence="8">
    <location>
        <begin position="299"/>
        <end position="393"/>
    </location>
</feature>
<dbReference type="GO" id="GO:0042834">
    <property type="term" value="F:peptidoglycan binding"/>
    <property type="evidence" value="ECO:0007669"/>
    <property type="project" value="InterPro"/>
</dbReference>
<dbReference type="InterPro" id="IPR016047">
    <property type="entry name" value="M23ase_b-sheet_dom"/>
</dbReference>
<feature type="domain" description="Opacity-associated protein A LysM-like" evidence="9">
    <location>
        <begin position="75"/>
        <end position="158"/>
    </location>
</feature>
<dbReference type="InterPro" id="IPR045834">
    <property type="entry name" value="Csd3_N2"/>
</dbReference>
<dbReference type="Gene3D" id="2.70.70.10">
    <property type="entry name" value="Glucose Permease (Domain IIA)"/>
    <property type="match status" value="1"/>
</dbReference>
<dbReference type="Pfam" id="PF04225">
    <property type="entry name" value="LysM_OapA"/>
    <property type="match status" value="1"/>
</dbReference>
<sequence length="435" mass="47872">MISSLPIKHRLLIGALSGIVAVMLLIPSEQASASRTTETSELEVGKRYSIDIPLVEEKIAAEQLATLPHEDNSLEWVTVDVKKGDILSTIFRKAKLDQAAMQEVLELGKPVKTLTRIFPGEQIEFGLDNQGKLQEIRYPINNLKTLRVQRTADGKFAAQELLKEVETRTEVVSGVVNGSFWNAGLESGLTEAQMLTLANNIFSYDIDFGLDIKAGDSFSVIFETRYADGQFVGNGNILAAQFKNEGQVYQAVRHKDGAYYKPDGKGTKQAFLRAPVAFQYVSSNFNPRRLHPVLKKVKPHNGVDYVAAVGTPIMAAGDGKVIASTRNAVNGNYVFIKHKNNIVTKYLHLSKRDVKQGENVKQGQVIGRLGATGRVTGAHLHYEFVVGGVHRNPRTVKLPQVDALSTSERIAFVNQAKQLIAQMQNHERITVAAAE</sequence>
<dbReference type="FunFam" id="2.70.70.10:FF:000002">
    <property type="entry name" value="Murein DD-endopeptidase MepM"/>
    <property type="match status" value="1"/>
</dbReference>
<dbReference type="GO" id="GO:0004222">
    <property type="term" value="F:metalloendopeptidase activity"/>
    <property type="evidence" value="ECO:0007669"/>
    <property type="project" value="TreeGrafter"/>
</dbReference>
<dbReference type="Pfam" id="PF01551">
    <property type="entry name" value="Peptidase_M23"/>
    <property type="match status" value="1"/>
</dbReference>
<dbReference type="InterPro" id="IPR050570">
    <property type="entry name" value="Cell_wall_metabolism_enzyme"/>
</dbReference>
<comment type="subcellular location">
    <subcellularLocation>
        <location evidence="2">Cell envelope</location>
    </subcellularLocation>
</comment>
<dbReference type="GO" id="GO:0030313">
    <property type="term" value="C:cell envelope"/>
    <property type="evidence" value="ECO:0007669"/>
    <property type="project" value="UniProtKB-SubCell"/>
</dbReference>
<protein>
    <submittedName>
        <fullName evidence="11">Peptidase M23</fullName>
    </submittedName>
</protein>
<evidence type="ECO:0000313" key="11">
    <source>
        <dbReference type="EMBL" id="RRJ23521.1"/>
    </source>
</evidence>
<organism evidence="11 12">
    <name type="scientific">Rheinheimera mesophila</name>
    <dbReference type="NCBI Taxonomy" id="1547515"/>
    <lineage>
        <taxon>Bacteria</taxon>
        <taxon>Pseudomonadati</taxon>
        <taxon>Pseudomonadota</taxon>
        <taxon>Gammaproteobacteria</taxon>
        <taxon>Chromatiales</taxon>
        <taxon>Chromatiaceae</taxon>
        <taxon>Rheinheimera</taxon>
    </lineage>
</organism>
<evidence type="ECO:0000259" key="10">
    <source>
        <dbReference type="Pfam" id="PF19425"/>
    </source>
</evidence>